<protein>
    <submittedName>
        <fullName evidence="2">Uncharacterized protein</fullName>
    </submittedName>
</protein>
<dbReference type="EMBL" id="BKCJ011232171">
    <property type="protein sequence ID" value="GFD07548.1"/>
    <property type="molecule type" value="Genomic_DNA"/>
</dbReference>
<comment type="caution">
    <text evidence="2">The sequence shown here is derived from an EMBL/GenBank/DDBJ whole genome shotgun (WGS) entry which is preliminary data.</text>
</comment>
<keyword evidence="1" id="KW-1133">Transmembrane helix</keyword>
<evidence type="ECO:0000313" key="2">
    <source>
        <dbReference type="EMBL" id="GFD07548.1"/>
    </source>
</evidence>
<proteinExistence type="predicted"/>
<evidence type="ECO:0000256" key="1">
    <source>
        <dbReference type="SAM" id="Phobius"/>
    </source>
</evidence>
<gene>
    <name evidence="2" type="ORF">Tci_879517</name>
</gene>
<reference evidence="2" key="1">
    <citation type="journal article" date="2019" name="Sci. Rep.">
        <title>Draft genome of Tanacetum cinerariifolium, the natural source of mosquito coil.</title>
        <authorList>
            <person name="Yamashiro T."/>
            <person name="Shiraishi A."/>
            <person name="Satake H."/>
            <person name="Nakayama K."/>
        </authorList>
    </citation>
    <scope>NUCLEOTIDE SEQUENCE</scope>
</reference>
<keyword evidence="1" id="KW-0472">Membrane</keyword>
<accession>A0A699TDR1</accession>
<sequence>DVENADIDRRDQHVYVLGDRSVGVLRVDLERERLLGSHLFRRRHGQRQLALRTIQRQVQHAHRAFRRDVGLALARTDYQRTDVEEFLVVVIAPAIAVGVVPVVVTTLADQPHFK</sequence>
<feature type="non-terminal residue" evidence="2">
    <location>
        <position position="114"/>
    </location>
</feature>
<feature type="non-terminal residue" evidence="2">
    <location>
        <position position="1"/>
    </location>
</feature>
<feature type="transmembrane region" description="Helical" evidence="1">
    <location>
        <begin position="86"/>
        <end position="108"/>
    </location>
</feature>
<organism evidence="2">
    <name type="scientific">Tanacetum cinerariifolium</name>
    <name type="common">Dalmatian daisy</name>
    <name type="synonym">Chrysanthemum cinerariifolium</name>
    <dbReference type="NCBI Taxonomy" id="118510"/>
    <lineage>
        <taxon>Eukaryota</taxon>
        <taxon>Viridiplantae</taxon>
        <taxon>Streptophyta</taxon>
        <taxon>Embryophyta</taxon>
        <taxon>Tracheophyta</taxon>
        <taxon>Spermatophyta</taxon>
        <taxon>Magnoliopsida</taxon>
        <taxon>eudicotyledons</taxon>
        <taxon>Gunneridae</taxon>
        <taxon>Pentapetalae</taxon>
        <taxon>asterids</taxon>
        <taxon>campanulids</taxon>
        <taxon>Asterales</taxon>
        <taxon>Asteraceae</taxon>
        <taxon>Asteroideae</taxon>
        <taxon>Anthemideae</taxon>
        <taxon>Anthemidinae</taxon>
        <taxon>Tanacetum</taxon>
    </lineage>
</organism>
<dbReference type="AlphaFoldDB" id="A0A699TDR1"/>
<name>A0A699TDR1_TANCI</name>
<keyword evidence="1" id="KW-0812">Transmembrane</keyword>